<name>A0A7S4UZU5_9STRA</name>
<proteinExistence type="predicted"/>
<feature type="region of interest" description="Disordered" evidence="1">
    <location>
        <begin position="1"/>
        <end position="31"/>
    </location>
</feature>
<dbReference type="AlphaFoldDB" id="A0A7S4UZU5"/>
<reference evidence="2" key="1">
    <citation type="submission" date="2021-01" db="EMBL/GenBank/DDBJ databases">
        <authorList>
            <person name="Corre E."/>
            <person name="Pelletier E."/>
            <person name="Niang G."/>
            <person name="Scheremetjew M."/>
            <person name="Finn R."/>
            <person name="Kale V."/>
            <person name="Holt S."/>
            <person name="Cochrane G."/>
            <person name="Meng A."/>
            <person name="Brown T."/>
            <person name="Cohen L."/>
        </authorList>
    </citation>
    <scope>NUCLEOTIDE SEQUENCE</scope>
    <source>
        <strain evidence="2">GSO104</strain>
    </source>
</reference>
<dbReference type="EMBL" id="HBNS01013204">
    <property type="protein sequence ID" value="CAE4599104.1"/>
    <property type="molecule type" value="Transcribed_RNA"/>
</dbReference>
<gene>
    <name evidence="2" type="ORF">DBRI00130_LOCUS10656</name>
</gene>
<protein>
    <submittedName>
        <fullName evidence="2">Uncharacterized protein</fullName>
    </submittedName>
</protein>
<organism evidence="2">
    <name type="scientific">Ditylum brightwellii</name>
    <dbReference type="NCBI Taxonomy" id="49249"/>
    <lineage>
        <taxon>Eukaryota</taxon>
        <taxon>Sar</taxon>
        <taxon>Stramenopiles</taxon>
        <taxon>Ochrophyta</taxon>
        <taxon>Bacillariophyta</taxon>
        <taxon>Mediophyceae</taxon>
        <taxon>Lithodesmiophycidae</taxon>
        <taxon>Lithodesmiales</taxon>
        <taxon>Lithodesmiaceae</taxon>
        <taxon>Ditylum</taxon>
    </lineage>
</organism>
<sequence length="107" mass="11960">MNRQQHYQQQHRDAPAPFSFVSPPPPTREDNPSSIVFYTHMGCRCSANTAVPPLYGSNTNAIRSSSFANDAQFTAATAIHLSTTIIGECTSYEWQMVGIIHCQYHQQ</sequence>
<evidence type="ECO:0000313" key="2">
    <source>
        <dbReference type="EMBL" id="CAE4599104.1"/>
    </source>
</evidence>
<evidence type="ECO:0000256" key="1">
    <source>
        <dbReference type="SAM" id="MobiDB-lite"/>
    </source>
</evidence>
<accession>A0A7S4UZU5</accession>